<sequence length="53" mass="5729">MKSREPWLGLLTVAGLVAMLLGEGLVDVAGLAVAVVPLAYGGWAWRRARRQRP</sequence>
<organism evidence="2 3">
    <name type="scientific">Nannocystis exedens</name>
    <dbReference type="NCBI Taxonomy" id="54"/>
    <lineage>
        <taxon>Bacteria</taxon>
        <taxon>Pseudomonadati</taxon>
        <taxon>Myxococcota</taxon>
        <taxon>Polyangia</taxon>
        <taxon>Nannocystales</taxon>
        <taxon>Nannocystaceae</taxon>
        <taxon>Nannocystis</taxon>
    </lineage>
</organism>
<evidence type="ECO:0000313" key="2">
    <source>
        <dbReference type="EMBL" id="SFE16451.1"/>
    </source>
</evidence>
<dbReference type="Proteomes" id="UP000199400">
    <property type="component" value="Unassembled WGS sequence"/>
</dbReference>
<reference evidence="3" key="1">
    <citation type="submission" date="2016-10" db="EMBL/GenBank/DDBJ databases">
        <authorList>
            <person name="Varghese N."/>
            <person name="Submissions S."/>
        </authorList>
    </citation>
    <scope>NUCLEOTIDE SEQUENCE [LARGE SCALE GENOMIC DNA]</scope>
    <source>
        <strain evidence="3">ATCC 25963</strain>
    </source>
</reference>
<feature type="transmembrane region" description="Helical" evidence="1">
    <location>
        <begin position="28"/>
        <end position="45"/>
    </location>
</feature>
<gene>
    <name evidence="2" type="ORF">SAMN02745121_03271</name>
</gene>
<keyword evidence="3" id="KW-1185">Reference proteome</keyword>
<dbReference type="AlphaFoldDB" id="A0A1I1YA77"/>
<dbReference type="RefSeq" id="WP_170135976.1">
    <property type="nucleotide sequence ID" value="NZ_FOMX01000009.1"/>
</dbReference>
<dbReference type="EMBL" id="FOMX01000009">
    <property type="protein sequence ID" value="SFE16451.1"/>
    <property type="molecule type" value="Genomic_DNA"/>
</dbReference>
<accession>A0A1I1YA77</accession>
<keyword evidence="1" id="KW-1133">Transmembrane helix</keyword>
<keyword evidence="1" id="KW-0812">Transmembrane</keyword>
<name>A0A1I1YA77_9BACT</name>
<keyword evidence="1" id="KW-0472">Membrane</keyword>
<evidence type="ECO:0000313" key="3">
    <source>
        <dbReference type="Proteomes" id="UP000199400"/>
    </source>
</evidence>
<proteinExistence type="predicted"/>
<feature type="transmembrane region" description="Helical" evidence="1">
    <location>
        <begin position="7"/>
        <end position="22"/>
    </location>
</feature>
<evidence type="ECO:0000256" key="1">
    <source>
        <dbReference type="SAM" id="Phobius"/>
    </source>
</evidence>
<protein>
    <submittedName>
        <fullName evidence="2">Uncharacterized protein</fullName>
    </submittedName>
</protein>